<accession>A0ABP1G715</accession>
<name>A0ABP1G715_9CHLO</name>
<organism evidence="1 2">
    <name type="scientific">Coccomyxa viridis</name>
    <dbReference type="NCBI Taxonomy" id="1274662"/>
    <lineage>
        <taxon>Eukaryota</taxon>
        <taxon>Viridiplantae</taxon>
        <taxon>Chlorophyta</taxon>
        <taxon>core chlorophytes</taxon>
        <taxon>Trebouxiophyceae</taxon>
        <taxon>Trebouxiophyceae incertae sedis</taxon>
        <taxon>Coccomyxaceae</taxon>
        <taxon>Coccomyxa</taxon>
    </lineage>
</organism>
<keyword evidence="2" id="KW-1185">Reference proteome</keyword>
<sequence length="187" mass="20129">MLGASPKLGVLTLRWSDWDLDPEDEMGEEPKSLASCMPVHGQPMLGLKTIIITDCPRLLDFPGPQQLPKLKDLIVRTFGRLEVGFENAAATVSRLDSLLLFGQPLCSSEQDMMQLMGASGALAMHGLVLGTAEGAQQGGQSSSCLYLRDLGARDLTIQELSIKAEQFLQCRCGACFACLQRAGCIEG</sequence>
<proteinExistence type="predicted"/>
<comment type="caution">
    <text evidence="1">The sequence shown here is derived from an EMBL/GenBank/DDBJ whole genome shotgun (WGS) entry which is preliminary data.</text>
</comment>
<evidence type="ECO:0000313" key="2">
    <source>
        <dbReference type="Proteomes" id="UP001497392"/>
    </source>
</evidence>
<evidence type="ECO:0000313" key="1">
    <source>
        <dbReference type="EMBL" id="CAL5227115.1"/>
    </source>
</evidence>
<gene>
    <name evidence="1" type="primary">g10024</name>
    <name evidence="1" type="ORF">VP750_LOCUS9021</name>
</gene>
<dbReference type="Proteomes" id="UP001497392">
    <property type="component" value="Unassembled WGS sequence"/>
</dbReference>
<dbReference type="EMBL" id="CAXHTA020000017">
    <property type="protein sequence ID" value="CAL5227115.1"/>
    <property type="molecule type" value="Genomic_DNA"/>
</dbReference>
<protein>
    <submittedName>
        <fullName evidence="1">G10024 protein</fullName>
    </submittedName>
</protein>
<reference evidence="1 2" key="1">
    <citation type="submission" date="2024-06" db="EMBL/GenBank/DDBJ databases">
        <authorList>
            <person name="Kraege A."/>
            <person name="Thomma B."/>
        </authorList>
    </citation>
    <scope>NUCLEOTIDE SEQUENCE [LARGE SCALE GENOMIC DNA]</scope>
</reference>